<evidence type="ECO:0000313" key="4">
    <source>
        <dbReference type="EMBL" id="CAE8596644.1"/>
    </source>
</evidence>
<accession>A0A813E8P1</accession>
<feature type="non-terminal residue" evidence="4">
    <location>
        <position position="624"/>
    </location>
</feature>
<dbReference type="InterPro" id="IPR050188">
    <property type="entry name" value="RluA_PseudoU_synthase"/>
</dbReference>
<name>A0A813E8P1_POLGL</name>
<dbReference type="InterPro" id="IPR011990">
    <property type="entry name" value="TPR-like_helical_dom_sf"/>
</dbReference>
<dbReference type="EMBL" id="CAJNNV010008784">
    <property type="protein sequence ID" value="CAE8596644.1"/>
    <property type="molecule type" value="Genomic_DNA"/>
</dbReference>
<proteinExistence type="inferred from homology"/>
<evidence type="ECO:0000313" key="5">
    <source>
        <dbReference type="Proteomes" id="UP000654075"/>
    </source>
</evidence>
<dbReference type="PANTHER" id="PTHR21600">
    <property type="entry name" value="MITOCHONDRIAL RNA PSEUDOURIDINE SYNTHASE"/>
    <property type="match status" value="1"/>
</dbReference>
<dbReference type="Pfam" id="PF01535">
    <property type="entry name" value="PPR"/>
    <property type="match status" value="2"/>
</dbReference>
<dbReference type="Proteomes" id="UP000654075">
    <property type="component" value="Unassembled WGS sequence"/>
</dbReference>
<keyword evidence="5" id="KW-1185">Reference proteome</keyword>
<evidence type="ECO:0000256" key="1">
    <source>
        <dbReference type="ARBA" id="ARBA00010876"/>
    </source>
</evidence>
<sequence length="624" mass="67831">IALSLLELMPRMQLWPDSISCNAAISSCAAAAQWRLAERLLSQMAELRIRRDEISCSAAISACEKGGQWRLSLNLLQVMPDMSAQANEFSYNTVISACAKCVQWQASVELLSLMPKMRVLQDQISYNSAISACEKSGQVDKGLDLLLESMELGVARSLSFFPGAIARLGVSDVGIIRATFVDATSQLEAAEHSPRELSILAWASAVLGVSDPDFAQALAKQAIPRIGEFTMDELLLVAWGSASSGLDPDLFRAIQDEVVSQLEDFEVGACPPLARDQFVQSALGVVWACNYAGLLDQGLLESARRVMKRIGVALDLLYSTAVPGVFSCHGLRVLGASGAPSAAEVDLKPEVVLDLPDRLVVMKPPHWEVHGQSTEFLQLLTFLQATLGGSRRLPILQDAQCDFGFLHRLDVPSSGLVLAAKTYEAYYDLQLQLRAGKIVRDYVVLCHGWVPLALEEINARVHWRPLMGDLPSSSGGPGKASRTKLKVLAYASYQSLALSLVAVRILTGRRHQIRSHFAHVGHPTACDGTYTASATFQSDLPWCTRNFLHRYRLAFEDSVGSVHAVVAAVPPDLASALLKLRAKDAESGSTVQLWNSGLGTRDWTDYGTLGGEKQTAKLRCRRCA</sequence>
<feature type="repeat" description="PPR" evidence="2">
    <location>
        <begin position="122"/>
        <end position="156"/>
    </location>
</feature>
<evidence type="ECO:0000259" key="3">
    <source>
        <dbReference type="Pfam" id="PF00849"/>
    </source>
</evidence>
<dbReference type="GO" id="GO:0000455">
    <property type="term" value="P:enzyme-directed rRNA pseudouridine synthesis"/>
    <property type="evidence" value="ECO:0007669"/>
    <property type="project" value="TreeGrafter"/>
</dbReference>
<dbReference type="InterPro" id="IPR020103">
    <property type="entry name" value="PsdUridine_synth_cat_dom_sf"/>
</dbReference>
<dbReference type="PROSITE" id="PS51375">
    <property type="entry name" value="PPR"/>
    <property type="match status" value="3"/>
</dbReference>
<dbReference type="PANTHER" id="PTHR21600:SF87">
    <property type="entry name" value="RNA PSEUDOURIDYLATE SYNTHASE DOMAIN-CONTAINING PROTEIN 1"/>
    <property type="match status" value="1"/>
</dbReference>
<dbReference type="AlphaFoldDB" id="A0A813E8P1"/>
<dbReference type="Gene3D" id="1.25.40.10">
    <property type="entry name" value="Tetratricopeptide repeat domain"/>
    <property type="match status" value="1"/>
</dbReference>
<comment type="similarity">
    <text evidence="1">Belongs to the pseudouridine synthase RluA family.</text>
</comment>
<feature type="repeat" description="PPR" evidence="2">
    <location>
        <begin position="17"/>
        <end position="51"/>
    </location>
</feature>
<dbReference type="GO" id="GO:0003723">
    <property type="term" value="F:RNA binding"/>
    <property type="evidence" value="ECO:0007669"/>
    <property type="project" value="InterPro"/>
</dbReference>
<dbReference type="OrthoDB" id="185373at2759"/>
<dbReference type="Pfam" id="PF00849">
    <property type="entry name" value="PseudoU_synth_2"/>
    <property type="match status" value="1"/>
</dbReference>
<protein>
    <recommendedName>
        <fullName evidence="3">Pseudouridine synthase RsuA/RluA-like domain-containing protein</fullName>
    </recommendedName>
</protein>
<dbReference type="CDD" id="cd02869">
    <property type="entry name" value="PseudoU_synth_RluA_like"/>
    <property type="match status" value="1"/>
</dbReference>
<dbReference type="GO" id="GO:0009982">
    <property type="term" value="F:pseudouridine synthase activity"/>
    <property type="evidence" value="ECO:0007669"/>
    <property type="project" value="InterPro"/>
</dbReference>
<evidence type="ECO:0000256" key="2">
    <source>
        <dbReference type="PROSITE-ProRule" id="PRU00708"/>
    </source>
</evidence>
<organism evidence="4 5">
    <name type="scientific">Polarella glacialis</name>
    <name type="common">Dinoflagellate</name>
    <dbReference type="NCBI Taxonomy" id="89957"/>
    <lineage>
        <taxon>Eukaryota</taxon>
        <taxon>Sar</taxon>
        <taxon>Alveolata</taxon>
        <taxon>Dinophyceae</taxon>
        <taxon>Suessiales</taxon>
        <taxon>Suessiaceae</taxon>
        <taxon>Polarella</taxon>
    </lineage>
</organism>
<feature type="repeat" description="PPR" evidence="2">
    <location>
        <begin position="87"/>
        <end position="121"/>
    </location>
</feature>
<comment type="caution">
    <text evidence="4">The sequence shown here is derived from an EMBL/GenBank/DDBJ whole genome shotgun (WGS) entry which is preliminary data.</text>
</comment>
<reference evidence="4" key="1">
    <citation type="submission" date="2021-02" db="EMBL/GenBank/DDBJ databases">
        <authorList>
            <person name="Dougan E. K."/>
            <person name="Rhodes N."/>
            <person name="Thang M."/>
            <person name="Chan C."/>
        </authorList>
    </citation>
    <scope>NUCLEOTIDE SEQUENCE</scope>
</reference>
<gene>
    <name evidence="4" type="ORF">PGLA1383_LOCUS15105</name>
</gene>
<dbReference type="InterPro" id="IPR006145">
    <property type="entry name" value="PsdUridine_synth_RsuA/RluA"/>
</dbReference>
<dbReference type="Gene3D" id="3.30.2350.10">
    <property type="entry name" value="Pseudouridine synthase"/>
    <property type="match status" value="1"/>
</dbReference>
<dbReference type="InterPro" id="IPR002885">
    <property type="entry name" value="PPR_rpt"/>
</dbReference>
<dbReference type="SUPFAM" id="SSF55120">
    <property type="entry name" value="Pseudouridine synthase"/>
    <property type="match status" value="1"/>
</dbReference>
<dbReference type="NCBIfam" id="TIGR00756">
    <property type="entry name" value="PPR"/>
    <property type="match status" value="1"/>
</dbReference>
<feature type="domain" description="Pseudouridine synthase RsuA/RluA-like" evidence="3">
    <location>
        <begin position="359"/>
        <end position="519"/>
    </location>
</feature>